<dbReference type="EMBL" id="KN846961">
    <property type="protein sequence ID" value="KIW64429.1"/>
    <property type="molecule type" value="Genomic_DNA"/>
</dbReference>
<proteinExistence type="predicted"/>
<accession>A0A0D2FWV1</accession>
<feature type="region of interest" description="Disordered" evidence="1">
    <location>
        <begin position="83"/>
        <end position="103"/>
    </location>
</feature>
<feature type="compositionally biased region" description="Basic and acidic residues" evidence="1">
    <location>
        <begin position="93"/>
        <end position="103"/>
    </location>
</feature>
<reference evidence="2 3" key="1">
    <citation type="submission" date="2015-01" db="EMBL/GenBank/DDBJ databases">
        <title>The Genome Sequence of Capronia semiimmersa CBS27337.</title>
        <authorList>
            <consortium name="The Broad Institute Genomics Platform"/>
            <person name="Cuomo C."/>
            <person name="de Hoog S."/>
            <person name="Gorbushina A."/>
            <person name="Stielow B."/>
            <person name="Teixiera M."/>
            <person name="Abouelleil A."/>
            <person name="Chapman S.B."/>
            <person name="Priest M."/>
            <person name="Young S.K."/>
            <person name="Wortman J."/>
            <person name="Nusbaum C."/>
            <person name="Birren B."/>
        </authorList>
    </citation>
    <scope>NUCLEOTIDE SEQUENCE [LARGE SCALE GENOMIC DNA]</scope>
    <source>
        <strain evidence="2 3">CBS 27337</strain>
    </source>
</reference>
<evidence type="ECO:0000313" key="2">
    <source>
        <dbReference type="EMBL" id="KIW64429.1"/>
    </source>
</evidence>
<feature type="compositionally biased region" description="Basic and acidic residues" evidence="1">
    <location>
        <begin position="19"/>
        <end position="31"/>
    </location>
</feature>
<organism evidence="2 3">
    <name type="scientific">Phialophora macrospora</name>
    <dbReference type="NCBI Taxonomy" id="1851006"/>
    <lineage>
        <taxon>Eukaryota</taxon>
        <taxon>Fungi</taxon>
        <taxon>Dikarya</taxon>
        <taxon>Ascomycota</taxon>
        <taxon>Pezizomycotina</taxon>
        <taxon>Eurotiomycetes</taxon>
        <taxon>Chaetothyriomycetidae</taxon>
        <taxon>Chaetothyriales</taxon>
        <taxon>Herpotrichiellaceae</taxon>
        <taxon>Phialophora</taxon>
    </lineage>
</organism>
<name>A0A0D2FWV1_9EURO</name>
<protein>
    <submittedName>
        <fullName evidence="2">Uncharacterized protein</fullName>
    </submittedName>
</protein>
<dbReference type="HOGENOM" id="CLU_2263426_0_0_1"/>
<feature type="region of interest" description="Disordered" evidence="1">
    <location>
        <begin position="15"/>
        <end position="44"/>
    </location>
</feature>
<sequence length="103" mass="11707">MPTFAENWELRTGIWGYRPGKEGPSSRRRAEGGGQSESQRPQRYLSTRMHGLGSATEFKHASRTYQGHSVTIPSKFKTYCVRAKRRAATPQNRTDHNGPDETR</sequence>
<gene>
    <name evidence="2" type="ORF">PV04_09362</name>
</gene>
<dbReference type="Proteomes" id="UP000054266">
    <property type="component" value="Unassembled WGS sequence"/>
</dbReference>
<evidence type="ECO:0000256" key="1">
    <source>
        <dbReference type="SAM" id="MobiDB-lite"/>
    </source>
</evidence>
<keyword evidence="3" id="KW-1185">Reference proteome</keyword>
<evidence type="ECO:0000313" key="3">
    <source>
        <dbReference type="Proteomes" id="UP000054266"/>
    </source>
</evidence>
<dbReference type="AlphaFoldDB" id="A0A0D2FWV1"/>